<feature type="compositionally biased region" description="Polar residues" evidence="2">
    <location>
        <begin position="653"/>
        <end position="662"/>
    </location>
</feature>
<dbReference type="OrthoDB" id="18740at2759"/>
<dbReference type="CDD" id="cd00014">
    <property type="entry name" value="CH_SF"/>
    <property type="match status" value="1"/>
</dbReference>
<dbReference type="Gene3D" id="1.10.418.10">
    <property type="entry name" value="Calponin-like domain"/>
    <property type="match status" value="2"/>
</dbReference>
<feature type="region of interest" description="Disordered" evidence="2">
    <location>
        <begin position="633"/>
        <end position="668"/>
    </location>
</feature>
<dbReference type="Proteomes" id="UP000225706">
    <property type="component" value="Unassembled WGS sequence"/>
</dbReference>
<gene>
    <name evidence="4" type="primary">Nav3</name>
    <name evidence="4" type="ORF">AWC38_SpisGene6387</name>
</gene>
<organism evidence="4 5">
    <name type="scientific">Stylophora pistillata</name>
    <name type="common">Smooth cauliflower coral</name>
    <dbReference type="NCBI Taxonomy" id="50429"/>
    <lineage>
        <taxon>Eukaryota</taxon>
        <taxon>Metazoa</taxon>
        <taxon>Cnidaria</taxon>
        <taxon>Anthozoa</taxon>
        <taxon>Hexacorallia</taxon>
        <taxon>Scleractinia</taxon>
        <taxon>Astrocoeniina</taxon>
        <taxon>Pocilloporidae</taxon>
        <taxon>Stylophora</taxon>
    </lineage>
</organism>
<dbReference type="SUPFAM" id="SSF47576">
    <property type="entry name" value="Calponin-homology domain, CH-domain"/>
    <property type="match status" value="1"/>
</dbReference>
<feature type="compositionally biased region" description="Polar residues" evidence="2">
    <location>
        <begin position="100"/>
        <end position="117"/>
    </location>
</feature>
<dbReference type="STRING" id="50429.A0A2B4SHM4"/>
<accession>A0A2B4SHM4</accession>
<keyword evidence="5" id="KW-1185">Reference proteome</keyword>
<dbReference type="EMBL" id="LSMT01000075">
    <property type="protein sequence ID" value="PFX28886.1"/>
    <property type="molecule type" value="Genomic_DNA"/>
</dbReference>
<feature type="region of interest" description="Disordered" evidence="2">
    <location>
        <begin position="449"/>
        <end position="472"/>
    </location>
</feature>
<comment type="caution">
    <text evidence="4">The sequence shown here is derived from an EMBL/GenBank/DDBJ whole genome shotgun (WGS) entry which is preliminary data.</text>
</comment>
<evidence type="ECO:0000259" key="3">
    <source>
        <dbReference type="PROSITE" id="PS50021"/>
    </source>
</evidence>
<dbReference type="PANTHER" id="PTHR12784:SF28">
    <property type="entry name" value="PROTEIN SICKIE"/>
    <property type="match status" value="1"/>
</dbReference>
<dbReference type="AlphaFoldDB" id="A0A2B4SHM4"/>
<dbReference type="GO" id="GO:0022008">
    <property type="term" value="P:neurogenesis"/>
    <property type="evidence" value="ECO:0007669"/>
    <property type="project" value="InterPro"/>
</dbReference>
<evidence type="ECO:0000256" key="2">
    <source>
        <dbReference type="SAM" id="MobiDB-lite"/>
    </source>
</evidence>
<feature type="region of interest" description="Disordered" evidence="2">
    <location>
        <begin position="782"/>
        <end position="827"/>
    </location>
</feature>
<feature type="compositionally biased region" description="Polar residues" evidence="2">
    <location>
        <begin position="633"/>
        <end position="643"/>
    </location>
</feature>
<feature type="compositionally biased region" description="Polar residues" evidence="2">
    <location>
        <begin position="814"/>
        <end position="823"/>
    </location>
</feature>
<proteinExistence type="predicted"/>
<dbReference type="PROSITE" id="PS50021">
    <property type="entry name" value="CH"/>
    <property type="match status" value="1"/>
</dbReference>
<feature type="domain" description="Calponin-homology (CH)" evidence="3">
    <location>
        <begin position="160"/>
        <end position="267"/>
    </location>
</feature>
<feature type="coiled-coil region" evidence="1">
    <location>
        <begin position="483"/>
        <end position="510"/>
    </location>
</feature>
<protein>
    <submittedName>
        <fullName evidence="4">Neuron navigator 3</fullName>
    </submittedName>
</protein>
<feature type="region of interest" description="Disordered" evidence="2">
    <location>
        <begin position="98"/>
        <end position="117"/>
    </location>
</feature>
<dbReference type="Pfam" id="PF00307">
    <property type="entry name" value="CH"/>
    <property type="match status" value="2"/>
</dbReference>
<sequence length="849" mass="94677">MVDHHFPTNLTSPFMTTKGDFLDSASSISGNESVFPASTLSPRSDLESSSDMTSLLLTTAPSTKGTSFLDESGFHLPTGNLNIRDTVDFEKWTEHDDTHLTTQGKTVSTPRSQTPSPGISKMLLSLSDHPVERPCSPSASSLYRNTKTHCNPSELGQQTYDECMKFTRWANAFLQHSQDQFLITDLVRDLGDGITLFSLVEMLVGECPPQLHIKPALDVQKMENIQTCLDFLEHYGVSVNGITADDIVRGNLKVVLALCHSLYRHVGSSGVSDPQITHQVDNDELSLFSWVSKVTGKDVVDYQSFQDGTILCLLLNKTIEGVIPSLVLEFGSASEKLCLALKVSAEQLLVEPRLKAESIMDLRHREHFMEYLKLLYRVYINKSKKAFDAFEQRNTRRELKRQLVREQKLRSERYGSDLTYLGELSQDKSRIAREKLQISLANTSRGLSSNESLVSQRRLKGHESGDLSPLTNGSQNLCRSGVLNNTKRKLDDLKKELELLKVELREDTDEKYSDKSYLRSNYPSRDYFTSGLREPISRRKQASTRLELRHVFRGQGGTSMDEKTLKNGHNSHVAVERTKNVYDTDSGSSKHLFTACYLGDIPRSFDDSCSRVGLGHRNDGMSVTLKETIEQPTSSIHKVTSTFPREDPDSKSVFPSQPSSRSLCHDKPHTVGTKEISNLFDVDFGNAGEDTGGDRETSVFNRMLRAGSDAKLEGSNLRYDLDSHTVRSLSQGSYKPGAQAKASVANPYRMQEREKVLDKSFGLSLSTKPVRNAEKVNTMEKPSIDAATNGPTIKPRTLSKNKRHSGQVVPKNPAKSNKTPSTKSHLHALTALIRMSAKNASAMFEEEPQ</sequence>
<dbReference type="SMART" id="SM00033">
    <property type="entry name" value="CH"/>
    <property type="match status" value="1"/>
</dbReference>
<dbReference type="InterPro" id="IPR039041">
    <property type="entry name" value="Nav/unc-53"/>
</dbReference>
<keyword evidence="1" id="KW-0175">Coiled coil</keyword>
<reference evidence="5" key="1">
    <citation type="journal article" date="2017" name="bioRxiv">
        <title>Comparative analysis of the genomes of Stylophora pistillata and Acropora digitifera provides evidence for extensive differences between species of corals.</title>
        <authorList>
            <person name="Voolstra C.R."/>
            <person name="Li Y."/>
            <person name="Liew Y.J."/>
            <person name="Baumgarten S."/>
            <person name="Zoccola D."/>
            <person name="Flot J.-F."/>
            <person name="Tambutte S."/>
            <person name="Allemand D."/>
            <person name="Aranda M."/>
        </authorList>
    </citation>
    <scope>NUCLEOTIDE SEQUENCE [LARGE SCALE GENOMIC DNA]</scope>
</reference>
<evidence type="ECO:0000313" key="4">
    <source>
        <dbReference type="EMBL" id="PFX28886.1"/>
    </source>
</evidence>
<dbReference type="InterPro" id="IPR036872">
    <property type="entry name" value="CH_dom_sf"/>
</dbReference>
<evidence type="ECO:0000313" key="5">
    <source>
        <dbReference type="Proteomes" id="UP000225706"/>
    </source>
</evidence>
<dbReference type="InterPro" id="IPR001715">
    <property type="entry name" value="CH_dom"/>
</dbReference>
<evidence type="ECO:0000256" key="1">
    <source>
        <dbReference type="SAM" id="Coils"/>
    </source>
</evidence>
<dbReference type="PANTHER" id="PTHR12784">
    <property type="entry name" value="STEERIN"/>
    <property type="match status" value="1"/>
</dbReference>
<name>A0A2B4SHM4_STYPI</name>
<dbReference type="CDD" id="cd21212">
    <property type="entry name" value="CH_NAV2-like"/>
    <property type="match status" value="1"/>
</dbReference>